<feature type="compositionally biased region" description="Basic and acidic residues" evidence="2">
    <location>
        <begin position="1215"/>
        <end position="1302"/>
    </location>
</feature>
<feature type="compositionally biased region" description="Polar residues" evidence="2">
    <location>
        <begin position="407"/>
        <end position="418"/>
    </location>
</feature>
<dbReference type="SMART" id="SM01406">
    <property type="entry name" value="PAPA-1"/>
    <property type="match status" value="1"/>
</dbReference>
<evidence type="ECO:0000256" key="2">
    <source>
        <dbReference type="SAM" id="MobiDB-lite"/>
    </source>
</evidence>
<feature type="compositionally biased region" description="Acidic residues" evidence="2">
    <location>
        <begin position="1551"/>
        <end position="1576"/>
    </location>
</feature>
<feature type="compositionally biased region" description="Basic and acidic residues" evidence="2">
    <location>
        <begin position="382"/>
        <end position="393"/>
    </location>
</feature>
<feature type="compositionally biased region" description="Polar residues" evidence="2">
    <location>
        <begin position="190"/>
        <end position="200"/>
    </location>
</feature>
<feature type="compositionally biased region" description="Acidic residues" evidence="2">
    <location>
        <begin position="1417"/>
        <end position="1477"/>
    </location>
</feature>
<dbReference type="InterPro" id="IPR029523">
    <property type="entry name" value="INO80B/Ies2"/>
</dbReference>
<feature type="region of interest" description="Disordered" evidence="2">
    <location>
        <begin position="1407"/>
        <end position="1609"/>
    </location>
</feature>
<dbReference type="GeneID" id="300582168"/>
<feature type="region of interest" description="Disordered" evidence="2">
    <location>
        <begin position="965"/>
        <end position="988"/>
    </location>
</feature>
<evidence type="ECO:0000256" key="1">
    <source>
        <dbReference type="ARBA" id="ARBA00011353"/>
    </source>
</evidence>
<dbReference type="Proteomes" id="UP001642720">
    <property type="component" value="Unassembled WGS sequence"/>
</dbReference>
<dbReference type="Pfam" id="PF04795">
    <property type="entry name" value="PAPA-1"/>
    <property type="match status" value="1"/>
</dbReference>
<organism evidence="4 5">
    <name type="scientific">Trichoderma ghanense</name>
    <dbReference type="NCBI Taxonomy" id="65468"/>
    <lineage>
        <taxon>Eukaryota</taxon>
        <taxon>Fungi</taxon>
        <taxon>Dikarya</taxon>
        <taxon>Ascomycota</taxon>
        <taxon>Pezizomycotina</taxon>
        <taxon>Sordariomycetes</taxon>
        <taxon>Hypocreomycetidae</taxon>
        <taxon>Hypocreales</taxon>
        <taxon>Hypocreaceae</taxon>
        <taxon>Trichoderma</taxon>
    </lineage>
</organism>
<feature type="domain" description="Chromo" evidence="3">
    <location>
        <begin position="24"/>
        <end position="57"/>
    </location>
</feature>
<name>A0ABY2GRJ8_9HYPO</name>
<evidence type="ECO:0000259" key="3">
    <source>
        <dbReference type="PROSITE" id="PS50013"/>
    </source>
</evidence>
<comment type="caution">
    <text evidence="4">The sequence shown here is derived from an EMBL/GenBank/DDBJ whole genome shotgun (WGS) entry which is preliminary data.</text>
</comment>
<keyword evidence="5" id="KW-1185">Reference proteome</keyword>
<dbReference type="Gene3D" id="2.40.50.40">
    <property type="match status" value="1"/>
</dbReference>
<feature type="region of interest" description="Disordered" evidence="2">
    <location>
        <begin position="1193"/>
        <end position="1347"/>
    </location>
</feature>
<dbReference type="InterPro" id="IPR016197">
    <property type="entry name" value="Chromo-like_dom_sf"/>
</dbReference>
<feature type="region of interest" description="Disordered" evidence="2">
    <location>
        <begin position="136"/>
        <end position="486"/>
    </location>
</feature>
<feature type="compositionally biased region" description="Polar residues" evidence="2">
    <location>
        <begin position="457"/>
        <end position="468"/>
    </location>
</feature>
<dbReference type="PANTHER" id="PTHR21561:SF12">
    <property type="entry name" value="INO80 COMPLEX SUBUNIT B"/>
    <property type="match status" value="1"/>
</dbReference>
<dbReference type="InterPro" id="IPR000953">
    <property type="entry name" value="Chromo/chromo_shadow_dom"/>
</dbReference>
<dbReference type="SUPFAM" id="SSF54160">
    <property type="entry name" value="Chromo domain-like"/>
    <property type="match status" value="1"/>
</dbReference>
<evidence type="ECO:0000313" key="4">
    <source>
        <dbReference type="EMBL" id="TFA97582.1"/>
    </source>
</evidence>
<evidence type="ECO:0000313" key="5">
    <source>
        <dbReference type="Proteomes" id="UP001642720"/>
    </source>
</evidence>
<feature type="compositionally biased region" description="Polar residues" evidence="2">
    <location>
        <begin position="208"/>
        <end position="225"/>
    </location>
</feature>
<dbReference type="InterPro" id="IPR006880">
    <property type="entry name" value="INO80B_C"/>
</dbReference>
<proteinExistence type="predicted"/>
<dbReference type="PANTHER" id="PTHR21561">
    <property type="entry name" value="INO80 COMPLEX SUBUNIT B"/>
    <property type="match status" value="1"/>
</dbReference>
<dbReference type="RefSeq" id="XP_073553784.1">
    <property type="nucleotide sequence ID" value="XM_073707718.1"/>
</dbReference>
<accession>A0ABY2GRJ8</accession>
<dbReference type="PROSITE" id="PS50013">
    <property type="entry name" value="CHROMO_2"/>
    <property type="match status" value="1"/>
</dbReference>
<dbReference type="EMBL" id="PPTA01000030">
    <property type="protein sequence ID" value="TFA97582.1"/>
    <property type="molecule type" value="Genomic_DNA"/>
</dbReference>
<gene>
    <name evidence="4" type="ORF">CCMA1212_010682</name>
</gene>
<feature type="compositionally biased region" description="Low complexity" evidence="2">
    <location>
        <begin position="295"/>
        <end position="305"/>
    </location>
</feature>
<feature type="compositionally biased region" description="Acidic residues" evidence="2">
    <location>
        <begin position="1511"/>
        <end position="1541"/>
    </location>
</feature>
<reference evidence="4 5" key="1">
    <citation type="submission" date="2018-01" db="EMBL/GenBank/DDBJ databases">
        <title>Genome characterization of the sugarcane-associated fungus Trichoderma ghanense CCMA-1212 and their application in lignocelulose bioconversion.</title>
        <authorList>
            <person name="Steindorff A.S."/>
            <person name="Mendes T.D."/>
            <person name="Vilela E.S.D."/>
            <person name="Rodrigues D.S."/>
            <person name="Formighieri E.F."/>
            <person name="Melo I.S."/>
            <person name="Favaro L.C.L."/>
        </authorList>
    </citation>
    <scope>NUCLEOTIDE SEQUENCE [LARGE SCALE GENOMIC DNA]</scope>
    <source>
        <strain evidence="4 5">CCMA-1212</strain>
    </source>
</reference>
<sequence length="1738" mass="197220">MASGVDFGDAISVTSTDDDNDQELLVDEVLAERHVRGEPHYLLLWQNLPLRDASWEPRGGLPETLVTEWESTKARQRNGLIPRFSVQDWKDAVMQRYDERCIRHNRRNAVRARRGLRQTLMSPSRQSLLEELSLFANDEEDDGRRSGEAGLDDSATDPPGQGLPHDLSKNHPSFSERQPGDGPEQGFPQFLQNNEPSSPAEQPAEGSEQGSHRTPSNTQLSSHINPPSERSEHGLPGDPSRNEPPTPTIQPAGGILGPSPPMAPSIVPISPRQSLAETLFGEPDEYPSEKPKLIPPSKLKSALKSTETTSRGSVRFLIPPPEASDEVPRRPSLSQRAPAAKAAAYTNVFAGGRTRKGRHTLSEVAADPATNPKFLNSRLKRKIELQRRNREGARAPPQRPVGLISLDPNNPQVPSGEQASAHDAKDGDQANGKRRSPTKGVVHWEDEPMELDPSESLFVTEQTPSPSSDVWDPSNGLDSAEQPNRSKTISKAVQLGSDGLSIITLLFDGLPDEADASWARRFCSTEPLVFTHTCTRHDFDCQTAPSGQLKIIPLCHGAIFSCTENESLRSLASNLRLGSTGLLSIGEGYCVYIFCSGEPGGEPTQDAGDATLGYLLFEPVDLDSLGPLTVSPAPQLRLSVLTKGDEGSVTGSRPLSRVFGPKYEQLLPPFAKNAERHNFFIAFPPRAEQEALLLSWWLRDNNGKCDIRATYTQDHWDSFSRLNHGVVIIHEDALWSIRSFPRFNNLLHGPRANYMFWMFSRSLSPVRALGSGESPPSPLGDIRLHRVFDPGAAFLITPSFFISEPENAYSFMKWFWLRFVKSVDVSRPSKLVLCAKVDEWMNDLSLEKLIMRHRCPLKTPEEERVAKGISDTAIQCRFKTFRMLQQLVVDASSEVAGRVIFAPDSIDGNDEQSLVNWFGWWSTLHIHQYRRFTVVGSSRQTEERLSRIIRTPNYKSPLVNDPDWQPPVLARPAEPPTPFPAPRRSREDEASMLKSHLTEIVTEAKRGWSPVKVYWYPVGFSNRDISFRLGDKSDIYRTYEKWLEFFWDLLETKGTKKSPHNSAAGLFYTFEEDQASSLTIHTVQCSPWAAVLRPANPHIRPWRHLELFIWDIRYSDSISKGKRFCSSDLLETQHRLINFVEDRAWDRLRLKNVWVGAFGTHSAGVSAMDATLHWLENVPGKFRDWIPAPSKELAGRGWSPVSPERSPGDPWEDERDYRREDERDYRREDERDYRREDERDYRREDERDYRREDERDYRRGDEREYRREDERGYRREDERGYRREDERGYRREDERVDRKGDQKGGLVSAAVKTKQGSPQSDDGTAPPKTIFHPPRRGDGKPEPSKCRNWLYHEAQQNDPQLEGREFAFTFKPTMDWYGEQCNEGRGFEHIAVLPWHEVFKGWKRNRGGKKSYVIDSSPDDEEDEEEEVVVEDDEEDDDEDEEDEEEEEEEIRADDDDEIDEDAEGEEEMEVDAEGDIDMNPNDVSRPSAKNARANKPRPTVKVTSSRVNRDEEEDEEEEEEEEEEDDDDELSDPADSDIGDDTIVYGDQTMADEDAEGEEIEVAGEEEDAEEDDEMAMQQGANGDSDLDSEEGSRAETPDLAKMTKRQRARFEDIPQEFMKLPDEIQVKKVFTAEELSMRRQEMARRRRNLSEKRNEEVKMETINKLLKKQAPKINRKAAAETSETDMQKASPVFIRWVSSKNGNLVAVPDEIMDGPAGAVFGDKSDKSSGKLVMEVA</sequence>
<dbReference type="SMART" id="SM00298">
    <property type="entry name" value="CHROMO"/>
    <property type="match status" value="1"/>
</dbReference>
<feature type="compositionally biased region" description="Basic and acidic residues" evidence="2">
    <location>
        <begin position="1335"/>
        <end position="1345"/>
    </location>
</feature>
<protein>
    <recommendedName>
        <fullName evidence="3">Chromo domain-containing protein</fullName>
    </recommendedName>
</protein>
<comment type="subunit">
    <text evidence="1">Component of the NuA4 histone acetyltransferase complex.</text>
</comment>